<accession>A0AAD7PG21</accession>
<protein>
    <submittedName>
        <fullName evidence="1">Uncharacterized protein</fullName>
    </submittedName>
</protein>
<organism evidence="1 2">
    <name type="scientific">Quillaja saponaria</name>
    <name type="common">Soap bark tree</name>
    <dbReference type="NCBI Taxonomy" id="32244"/>
    <lineage>
        <taxon>Eukaryota</taxon>
        <taxon>Viridiplantae</taxon>
        <taxon>Streptophyta</taxon>
        <taxon>Embryophyta</taxon>
        <taxon>Tracheophyta</taxon>
        <taxon>Spermatophyta</taxon>
        <taxon>Magnoliopsida</taxon>
        <taxon>eudicotyledons</taxon>
        <taxon>Gunneridae</taxon>
        <taxon>Pentapetalae</taxon>
        <taxon>rosids</taxon>
        <taxon>fabids</taxon>
        <taxon>Fabales</taxon>
        <taxon>Quillajaceae</taxon>
        <taxon>Quillaja</taxon>
    </lineage>
</organism>
<name>A0AAD7PG21_QUISA</name>
<gene>
    <name evidence="1" type="ORF">O6P43_025841</name>
</gene>
<evidence type="ECO:0000313" key="2">
    <source>
        <dbReference type="Proteomes" id="UP001163823"/>
    </source>
</evidence>
<dbReference type="KEGG" id="qsa:O6P43_025841"/>
<dbReference type="AlphaFoldDB" id="A0AAD7PG21"/>
<proteinExistence type="predicted"/>
<comment type="caution">
    <text evidence="1">The sequence shown here is derived from an EMBL/GenBank/DDBJ whole genome shotgun (WGS) entry which is preliminary data.</text>
</comment>
<dbReference type="EMBL" id="JARAOO010000010">
    <property type="protein sequence ID" value="KAJ7954238.1"/>
    <property type="molecule type" value="Genomic_DNA"/>
</dbReference>
<sequence>MTQYSFISEFAGILSNKLCNDNVFPSYLGCTLVGDDLQLFLAVTTVTGTAMYDCNARQHWCRWGSCLANKVHVYKALRHVTGFVRLPVPSLLLFNADNGIFRM</sequence>
<reference evidence="1" key="1">
    <citation type="journal article" date="2023" name="Science">
        <title>Elucidation of the pathway for biosynthesis of saponin adjuvants from the soapbark tree.</title>
        <authorList>
            <person name="Reed J."/>
            <person name="Orme A."/>
            <person name="El-Demerdash A."/>
            <person name="Owen C."/>
            <person name="Martin L.B.B."/>
            <person name="Misra R.C."/>
            <person name="Kikuchi S."/>
            <person name="Rejzek M."/>
            <person name="Martin A.C."/>
            <person name="Harkess A."/>
            <person name="Leebens-Mack J."/>
            <person name="Louveau T."/>
            <person name="Stephenson M.J."/>
            <person name="Osbourn A."/>
        </authorList>
    </citation>
    <scope>NUCLEOTIDE SEQUENCE</scope>
    <source>
        <strain evidence="1">S10</strain>
    </source>
</reference>
<dbReference type="Proteomes" id="UP001163823">
    <property type="component" value="Chromosome 10"/>
</dbReference>
<evidence type="ECO:0000313" key="1">
    <source>
        <dbReference type="EMBL" id="KAJ7954238.1"/>
    </source>
</evidence>
<keyword evidence="2" id="KW-1185">Reference proteome</keyword>